<evidence type="ECO:0000313" key="5">
    <source>
        <dbReference type="EMBL" id="AZG15369.1"/>
    </source>
</evidence>
<dbReference type="PANTHER" id="PTHR47894:SF1">
    <property type="entry name" value="HTH-TYPE TRANSCRIPTIONAL REGULATOR VQSM"/>
    <property type="match status" value="1"/>
</dbReference>
<dbReference type="Proteomes" id="UP000270411">
    <property type="component" value="Chromosome 1"/>
</dbReference>
<evidence type="ECO:0000313" key="6">
    <source>
        <dbReference type="Proteomes" id="UP000270411"/>
    </source>
</evidence>
<dbReference type="InterPro" id="IPR020449">
    <property type="entry name" value="Tscrpt_reg_AraC-type_HTH"/>
</dbReference>
<dbReference type="Gene3D" id="1.10.10.60">
    <property type="entry name" value="Homeodomain-like"/>
    <property type="match status" value="1"/>
</dbReference>
<feature type="domain" description="HTH araC/xylS-type" evidence="4">
    <location>
        <begin position="255"/>
        <end position="352"/>
    </location>
</feature>
<keyword evidence="3" id="KW-0804">Transcription</keyword>
<dbReference type="PRINTS" id="PR00032">
    <property type="entry name" value="HTHARAC"/>
</dbReference>
<name>A0A3G8H4Y8_9BURK</name>
<dbReference type="InterPro" id="IPR009057">
    <property type="entry name" value="Homeodomain-like_sf"/>
</dbReference>
<proteinExistence type="predicted"/>
<keyword evidence="1" id="KW-0805">Transcription regulation</keyword>
<gene>
    <name evidence="5" type="ORF">EHF44_13740</name>
</gene>
<dbReference type="PANTHER" id="PTHR47894">
    <property type="entry name" value="HTH-TYPE TRANSCRIPTIONAL REGULATOR GADX"/>
    <property type="match status" value="1"/>
</dbReference>
<dbReference type="GO" id="GO:0005829">
    <property type="term" value="C:cytosol"/>
    <property type="evidence" value="ECO:0007669"/>
    <property type="project" value="TreeGrafter"/>
</dbReference>
<dbReference type="InterPro" id="IPR018060">
    <property type="entry name" value="HTH_AraC"/>
</dbReference>
<dbReference type="GO" id="GO:0003700">
    <property type="term" value="F:DNA-binding transcription factor activity"/>
    <property type="evidence" value="ECO:0007669"/>
    <property type="project" value="InterPro"/>
</dbReference>
<keyword evidence="2" id="KW-0238">DNA-binding</keyword>
<dbReference type="Pfam" id="PF12833">
    <property type="entry name" value="HTH_18"/>
    <property type="match status" value="1"/>
</dbReference>
<dbReference type="PROSITE" id="PS01124">
    <property type="entry name" value="HTH_ARAC_FAMILY_2"/>
    <property type="match status" value="1"/>
</dbReference>
<protein>
    <submittedName>
        <fullName evidence="5">AraC family transcriptional regulator</fullName>
    </submittedName>
</protein>
<evidence type="ECO:0000256" key="2">
    <source>
        <dbReference type="ARBA" id="ARBA00023125"/>
    </source>
</evidence>
<dbReference type="SUPFAM" id="SSF46689">
    <property type="entry name" value="Homeodomain-like"/>
    <property type="match status" value="1"/>
</dbReference>
<dbReference type="Pfam" id="PF12625">
    <property type="entry name" value="Arabinose_bd"/>
    <property type="match status" value="1"/>
</dbReference>
<evidence type="ECO:0000256" key="1">
    <source>
        <dbReference type="ARBA" id="ARBA00023015"/>
    </source>
</evidence>
<reference evidence="6" key="1">
    <citation type="submission" date="2018-11" db="EMBL/GenBank/DDBJ databases">
        <title>FDA dAtabase for Regulatory Grade micrObial Sequences (FDA-ARGOS): Supporting development and validation of Infectious Disease Dx tests.</title>
        <authorList>
            <person name="Goldberg B."/>
            <person name="Campos J."/>
            <person name="Tallon L."/>
            <person name="Sadzewicz L."/>
            <person name="Zhao X."/>
            <person name="Vavikolanu K."/>
            <person name="Mehta A."/>
            <person name="Aluvathingal J."/>
            <person name="Nadendla S."/>
            <person name="Geyer C."/>
            <person name="Nandy P."/>
            <person name="Yan Y."/>
            <person name="Sichtig H."/>
        </authorList>
    </citation>
    <scope>NUCLEOTIDE SEQUENCE [LARGE SCALE GENOMIC DNA]</scope>
    <source>
        <strain evidence="6">FDAARGOS_614</strain>
    </source>
</reference>
<organism evidence="5 6">
    <name type="scientific">Cupriavidus pauculus</name>
    <dbReference type="NCBI Taxonomy" id="82633"/>
    <lineage>
        <taxon>Bacteria</taxon>
        <taxon>Pseudomonadati</taxon>
        <taxon>Pseudomonadota</taxon>
        <taxon>Betaproteobacteria</taxon>
        <taxon>Burkholderiales</taxon>
        <taxon>Burkholderiaceae</taxon>
        <taxon>Cupriavidus</taxon>
    </lineage>
</organism>
<dbReference type="SMART" id="SM00342">
    <property type="entry name" value="HTH_ARAC"/>
    <property type="match status" value="1"/>
</dbReference>
<dbReference type="InterPro" id="IPR032687">
    <property type="entry name" value="AraC-type_N"/>
</dbReference>
<sequence>MPALCKNASSPFLTGARRLSRLTGLSATVPISVVNGFLSGADPAAIARLAERSGIAHALLREPGARVTQEQFATLYRLLAMELDDEMPGIFSRPLRNGVLKFLGLSLLDAPRLEVALHRFGQFFHLILDEFRLTLRREAGAGHVELVANPDGPGVSVLGCELMLKLVHGMASWLIRQRILLHGAEFSFPLPPQSSDHLYLFPGPVHFDRPRTRISFDAAYLDLPIRQRKPDLETFLARAPEDWIFVAFAEQLTCHRVRQHLADCLPASPTIDAVAQALHHSVRTLCRRLAAEGTTFQAIKDEVRRDIAIQRLTRSEDSIAEIAYDVGFDNPTAFHRAFRHWTGSTPNAYRRPL</sequence>
<dbReference type="KEGG" id="cpau:EHF44_13740"/>
<dbReference type="AlphaFoldDB" id="A0A3G8H4Y8"/>
<dbReference type="EMBL" id="CP033969">
    <property type="protein sequence ID" value="AZG15369.1"/>
    <property type="molecule type" value="Genomic_DNA"/>
</dbReference>
<evidence type="ECO:0000259" key="4">
    <source>
        <dbReference type="PROSITE" id="PS01124"/>
    </source>
</evidence>
<dbReference type="GO" id="GO:0000976">
    <property type="term" value="F:transcription cis-regulatory region binding"/>
    <property type="evidence" value="ECO:0007669"/>
    <property type="project" value="TreeGrafter"/>
</dbReference>
<accession>A0A3G8H4Y8</accession>
<evidence type="ECO:0000256" key="3">
    <source>
        <dbReference type="ARBA" id="ARBA00023163"/>
    </source>
</evidence>
<dbReference type="OrthoDB" id="6506763at2"/>